<dbReference type="Pfam" id="PF13283">
    <property type="entry name" value="NfrA_C"/>
    <property type="match status" value="1"/>
</dbReference>
<proteinExistence type="predicted"/>
<evidence type="ECO:0000256" key="3">
    <source>
        <dbReference type="PROSITE-ProRule" id="PRU00339"/>
    </source>
</evidence>
<keyword evidence="6" id="KW-1185">Reference proteome</keyword>
<accession>A0ABY1JDI2</accession>
<dbReference type="Pfam" id="PF13432">
    <property type="entry name" value="TPR_16"/>
    <property type="match status" value="1"/>
</dbReference>
<dbReference type="Gene3D" id="1.25.40.10">
    <property type="entry name" value="Tetratricopeptide repeat domain"/>
    <property type="match status" value="2"/>
</dbReference>
<dbReference type="InterPro" id="IPR019734">
    <property type="entry name" value="TPR_rpt"/>
</dbReference>
<comment type="caution">
    <text evidence="5">The sequence shown here is derived from an EMBL/GenBank/DDBJ whole genome shotgun (WGS) entry which is preliminary data.</text>
</comment>
<dbReference type="Proteomes" id="UP000185093">
    <property type="component" value="Unassembled WGS sequence"/>
</dbReference>
<dbReference type="PANTHER" id="PTHR45586:SF1">
    <property type="entry name" value="LIPOPOLYSACCHARIDE ASSEMBLY PROTEIN B"/>
    <property type="match status" value="1"/>
</dbReference>
<dbReference type="PROSITE" id="PS50005">
    <property type="entry name" value="TPR"/>
    <property type="match status" value="1"/>
</dbReference>
<evidence type="ECO:0000313" key="5">
    <source>
        <dbReference type="EMBL" id="SIN68896.1"/>
    </source>
</evidence>
<feature type="repeat" description="TPR" evidence="3">
    <location>
        <begin position="214"/>
        <end position="247"/>
    </location>
</feature>
<dbReference type="InterPro" id="IPR025137">
    <property type="entry name" value="NfrA_C"/>
</dbReference>
<sequence length="585" mass="66755">MRRAERHLIAPCICIHGKDMLRLLAVFAFALFFLLPDIFTHAHASTPSAYDLYEAGRTEEAKGLAEELLKKDPKNHSLRMLYAEILRKEGKPLEAREQVTRAILGGLRNGYTHSTRGYLSLELGDPQGAFEDFERALEFDDLSEDARENVRLSLVNLSIELNDAGKALKYMANHDDPKVFYGVARLVSNTVSGSGLRSYMDRLSSMAQSDSQRAEVLWALGEHEKAQGNLEAAAKLMSEAMSLYPRSATQYRLLSLAYLFVDLDEDDMAAKLFDEALSDNCGASPEALADAAYAFKGAGNNRKSMHYFTRSIKAYRNRGENDEESKGWIYSLRRENSNLERRWGMYTSYFYQENGYPGYILGRTVSGGETQQMWQEIYYQMINDNGRQLSMYVSYGLTLSAENDNEGWDTGMYVLGIRYKPMGDANLNIALERHWKQDEPNDWQVRMGYSWDKGSDLNVTDPSWDYLFYYGEVAHLLDEGRTFGVVECRAGRSTRLGGERGKAVFTPHLFFRGDYDSDPIAFEGIDSSDEEWALSIGPGLMWRIWYREDDYHAPRSYLDIIFQYRFKLSDADRAEGLSIRITNAF</sequence>
<evidence type="ECO:0000256" key="2">
    <source>
        <dbReference type="ARBA" id="ARBA00022803"/>
    </source>
</evidence>
<dbReference type="SUPFAM" id="SSF48452">
    <property type="entry name" value="TPR-like"/>
    <property type="match status" value="1"/>
</dbReference>
<evidence type="ECO:0000313" key="6">
    <source>
        <dbReference type="Proteomes" id="UP000185093"/>
    </source>
</evidence>
<evidence type="ECO:0000256" key="1">
    <source>
        <dbReference type="ARBA" id="ARBA00022737"/>
    </source>
</evidence>
<dbReference type="PANTHER" id="PTHR45586">
    <property type="entry name" value="TPR REPEAT-CONTAINING PROTEIN PA4667"/>
    <property type="match status" value="1"/>
</dbReference>
<dbReference type="InterPro" id="IPR011990">
    <property type="entry name" value="TPR-like_helical_dom_sf"/>
</dbReference>
<dbReference type="InterPro" id="IPR051012">
    <property type="entry name" value="CellSynth/LPSAsmb/PSIAsmb"/>
</dbReference>
<evidence type="ECO:0000259" key="4">
    <source>
        <dbReference type="Pfam" id="PF13283"/>
    </source>
</evidence>
<protein>
    <submittedName>
        <fullName evidence="5">Tfp pilus assembly protein PilF</fullName>
    </submittedName>
</protein>
<keyword evidence="2 3" id="KW-0802">TPR repeat</keyword>
<dbReference type="EMBL" id="FSQZ01000001">
    <property type="protein sequence ID" value="SIN68896.1"/>
    <property type="molecule type" value="Genomic_DNA"/>
</dbReference>
<dbReference type="SMART" id="SM00028">
    <property type="entry name" value="TPR"/>
    <property type="match status" value="3"/>
</dbReference>
<keyword evidence="1" id="KW-0677">Repeat</keyword>
<name>A0ABY1JDI2_9BACT</name>
<gene>
    <name evidence="5" type="ORF">SAMN05444368_1204</name>
</gene>
<organism evidence="5 6">
    <name type="scientific">Acetomicrobium flavidum</name>
    <dbReference type="NCBI Taxonomy" id="49896"/>
    <lineage>
        <taxon>Bacteria</taxon>
        <taxon>Thermotogati</taxon>
        <taxon>Synergistota</taxon>
        <taxon>Synergistia</taxon>
        <taxon>Synergistales</taxon>
        <taxon>Acetomicrobiaceae</taxon>
        <taxon>Acetomicrobium</taxon>
    </lineage>
</organism>
<reference evidence="5 6" key="1">
    <citation type="submission" date="2016-11" db="EMBL/GenBank/DDBJ databases">
        <authorList>
            <person name="Varghese N."/>
            <person name="Submissions S."/>
        </authorList>
    </citation>
    <scope>NUCLEOTIDE SEQUENCE [LARGE SCALE GENOMIC DNA]</scope>
    <source>
        <strain evidence="5 6">DSM 20664</strain>
    </source>
</reference>
<dbReference type="RefSeq" id="WP_074199588.1">
    <property type="nucleotide sequence ID" value="NZ_FSQZ01000001.1"/>
</dbReference>
<feature type="domain" description="Bacteriophage N4 adsorption protein A C-terminal" evidence="4">
    <location>
        <begin position="405"/>
        <end position="580"/>
    </location>
</feature>